<sequence length="146" mass="17547">MKHKGTLIINKPREIVVAIFMNSDYNKEYQDGFVKKELIKGIANEEKAISKMYYTSGNRDMILTETVLKNELPDSFEAFYHHKHMDNTMKCTFTEIVPGQTRYNYEYEYTRINWFMPKLMAILFPGIYKKQGDKWMRQFKEFVEKQ</sequence>
<dbReference type="SUPFAM" id="SSF55961">
    <property type="entry name" value="Bet v1-like"/>
    <property type="match status" value="1"/>
</dbReference>
<organism evidence="1 2">
    <name type="scientific">Asprobacillus argus</name>
    <dbReference type="NCBI Taxonomy" id="3076534"/>
    <lineage>
        <taxon>Bacteria</taxon>
        <taxon>Pseudomonadati</taxon>
        <taxon>Bacteroidota</taxon>
        <taxon>Flavobacteriia</taxon>
        <taxon>Flavobacteriales</taxon>
        <taxon>Flavobacteriaceae</taxon>
        <taxon>Asprobacillus</taxon>
    </lineage>
</organism>
<dbReference type="RefSeq" id="WP_349242554.1">
    <property type="nucleotide sequence ID" value="NZ_JAVTTO010000005.1"/>
</dbReference>
<dbReference type="CDD" id="cd07812">
    <property type="entry name" value="SRPBCC"/>
    <property type="match status" value="1"/>
</dbReference>
<reference evidence="1 2" key="1">
    <citation type="submission" date="2023-09" db="EMBL/GenBank/DDBJ databases">
        <title>Novel taxa isolated from Blanes Bay.</title>
        <authorList>
            <person name="Rey-Velasco X."/>
            <person name="Lucena T."/>
        </authorList>
    </citation>
    <scope>NUCLEOTIDE SEQUENCE [LARGE SCALE GENOMIC DNA]</scope>
    <source>
        <strain evidence="1 2">S356</strain>
    </source>
</reference>
<comment type="caution">
    <text evidence="1">The sequence shown here is derived from an EMBL/GenBank/DDBJ whole genome shotgun (WGS) entry which is preliminary data.</text>
</comment>
<protein>
    <submittedName>
        <fullName evidence="1">SRPBCC family protein</fullName>
    </submittedName>
</protein>
<dbReference type="EMBL" id="JAVTTO010000005">
    <property type="protein sequence ID" value="MDT7833302.1"/>
    <property type="molecule type" value="Genomic_DNA"/>
</dbReference>
<evidence type="ECO:0000313" key="2">
    <source>
        <dbReference type="Proteomes" id="UP001257277"/>
    </source>
</evidence>
<accession>A0ABU3LHW9</accession>
<keyword evidence="2" id="KW-1185">Reference proteome</keyword>
<evidence type="ECO:0000313" key="1">
    <source>
        <dbReference type="EMBL" id="MDT7833302.1"/>
    </source>
</evidence>
<name>A0ABU3LHW9_9FLAO</name>
<proteinExistence type="predicted"/>
<dbReference type="Proteomes" id="UP001257277">
    <property type="component" value="Unassembled WGS sequence"/>
</dbReference>
<gene>
    <name evidence="1" type="ORF">RQM59_12985</name>
</gene>